<evidence type="ECO:0000313" key="1">
    <source>
        <dbReference type="EMBL" id="WZB86450.1"/>
    </source>
</evidence>
<sequence>MRLWINFAKWCDRYPITFLSPLSENIVGDSGQVTGDRAKSLLLSEFFIIN</sequence>
<keyword evidence="2" id="KW-1185">Reference proteome</keyword>
<dbReference type="Proteomes" id="UP001483337">
    <property type="component" value="Chromosome"/>
</dbReference>
<reference evidence="1 2" key="1">
    <citation type="submission" date="2024-04" db="EMBL/GenBank/DDBJ databases">
        <title>Okeanomitos corallinicola gen. &amp; sp. nov. (Nostocales, Cyanobacteria), a new toxic marine heterocyst-forming cyanobacterium from a coral reef.</title>
        <authorList>
            <person name="Li H."/>
            <person name="Li R."/>
            <person name="Kang J."/>
            <person name="Hii K.S."/>
            <person name="Mohamed H.F."/>
            <person name="Xu X."/>
            <person name="Luo Z."/>
        </authorList>
    </citation>
    <scope>NUCLEOTIDE SEQUENCE [LARGE SCALE GENOMIC DNA]</scope>
    <source>
        <strain evidence="1 2">TIOX110</strain>
    </source>
</reference>
<evidence type="ECO:0000313" key="2">
    <source>
        <dbReference type="Proteomes" id="UP001483337"/>
    </source>
</evidence>
<dbReference type="EMBL" id="CP150886">
    <property type="protein sequence ID" value="WZB86450.1"/>
    <property type="molecule type" value="Genomic_DNA"/>
</dbReference>
<proteinExistence type="predicted"/>
<dbReference type="RefSeq" id="WP_353929364.1">
    <property type="nucleotide sequence ID" value="NZ_CP150886.1"/>
</dbReference>
<organism evidence="1 2">
    <name type="scientific">Okeanomitos corallinicola TIOX110</name>
    <dbReference type="NCBI Taxonomy" id="3133117"/>
    <lineage>
        <taxon>Bacteria</taxon>
        <taxon>Bacillati</taxon>
        <taxon>Cyanobacteriota</taxon>
        <taxon>Cyanophyceae</taxon>
        <taxon>Nostocales</taxon>
        <taxon>Aphanizomenonaceae</taxon>
        <taxon>Okeanomitos</taxon>
    </lineage>
</organism>
<accession>A0ABZ2UNS5</accession>
<name>A0ABZ2UNS5_9CYAN</name>
<gene>
    <name evidence="1" type="ORF">WJM97_13670</name>
</gene>
<protein>
    <submittedName>
        <fullName evidence="1">Uncharacterized protein</fullName>
    </submittedName>
</protein>